<keyword evidence="6" id="KW-1185">Reference proteome</keyword>
<dbReference type="PANTHER" id="PTHR11360">
    <property type="entry name" value="MONOCARBOXYLATE TRANSPORTER"/>
    <property type="match status" value="1"/>
</dbReference>
<evidence type="ECO:0000313" key="6">
    <source>
        <dbReference type="Proteomes" id="UP000189911"/>
    </source>
</evidence>
<name>A0A1G4JV16_9SACH</name>
<dbReference type="PANTHER" id="PTHR11360:SF295">
    <property type="entry name" value="TRANSPORTER MCH4-RELATED"/>
    <property type="match status" value="1"/>
</dbReference>
<feature type="transmembrane region" description="Helical" evidence="4">
    <location>
        <begin position="84"/>
        <end position="106"/>
    </location>
</feature>
<evidence type="ECO:0000256" key="2">
    <source>
        <dbReference type="ARBA" id="ARBA00006727"/>
    </source>
</evidence>
<feature type="transmembrane region" description="Helical" evidence="4">
    <location>
        <begin position="170"/>
        <end position="190"/>
    </location>
</feature>
<sequence length="449" mass="49089">MADKVTDHVQTTGSESGDQEDKSSIQILRLDEELQFADGGAKAYSVVAGCCMGLVSVFGMLNSVGAIQTYISTHQLISVKPSTISWIFALYIFAIYASSIFCGCYFDRNGCKAAKYVGYVLSVVGAFCLAECEQVYQFIICLSLLYGVGSGVLMTCYVSSVATWFKEKRAHAQSIASIGGSLGGIIFPVMLRKLYSQVGYKWAIRILAFILTACLTPSVVLAQENAAVMKYQTKKLRWGETARIYCKYSVDLRFLKDWKFLFCALGCCFAENGLMVTATYFPTYAIATGVSETTSYTLITVMNTAGILGRASGYIADRFTGRIMILMICLSIMTLLSLVMWLPFGHSLKVLYAFSALYGVVCSSILSLVPVAIGQVCKIEEFGRKYSMMYFMTALTSLAVLPIAGVIIGTGTTKSYNNFIIYCSMLTLAGSACYGITRYCAIGVRKIKF</sequence>
<feature type="transmembrane region" description="Helical" evidence="4">
    <location>
        <begin position="350"/>
        <end position="376"/>
    </location>
</feature>
<keyword evidence="4" id="KW-0812">Transmembrane</keyword>
<dbReference type="AlphaFoldDB" id="A0A1G4JV16"/>
<feature type="transmembrane region" description="Helical" evidence="4">
    <location>
        <begin position="293"/>
        <end position="311"/>
    </location>
</feature>
<keyword evidence="4" id="KW-0472">Membrane</keyword>
<feature type="transmembrane region" description="Helical" evidence="4">
    <location>
        <begin position="43"/>
        <end position="64"/>
    </location>
</feature>
<evidence type="ECO:0000313" key="5">
    <source>
        <dbReference type="EMBL" id="SCU94732.1"/>
    </source>
</evidence>
<dbReference type="InterPro" id="IPR011701">
    <property type="entry name" value="MFS"/>
</dbReference>
<reference evidence="6" key="1">
    <citation type="submission" date="2016-03" db="EMBL/GenBank/DDBJ databases">
        <authorList>
            <person name="Devillers Hugo."/>
        </authorList>
    </citation>
    <scope>NUCLEOTIDE SEQUENCE [LARGE SCALE GENOMIC DNA]</scope>
</reference>
<dbReference type="OrthoDB" id="6509908at2759"/>
<dbReference type="InterPro" id="IPR050327">
    <property type="entry name" value="Proton-linked_MCT"/>
</dbReference>
<feature type="transmembrane region" description="Helical" evidence="4">
    <location>
        <begin position="323"/>
        <end position="344"/>
    </location>
</feature>
<dbReference type="GO" id="GO:0032218">
    <property type="term" value="P:riboflavin transport"/>
    <property type="evidence" value="ECO:0007669"/>
    <property type="project" value="TreeGrafter"/>
</dbReference>
<gene>
    <name evidence="5" type="ORF">LANO_0E07888G</name>
</gene>
<dbReference type="InterPro" id="IPR036259">
    <property type="entry name" value="MFS_trans_sf"/>
</dbReference>
<feature type="transmembrane region" description="Helical" evidence="4">
    <location>
        <begin position="260"/>
        <end position="281"/>
    </location>
</feature>
<evidence type="ECO:0000256" key="3">
    <source>
        <dbReference type="SAM" id="MobiDB-lite"/>
    </source>
</evidence>
<accession>A0A1G4JV16</accession>
<organism evidence="5 6">
    <name type="scientific">Lachancea nothofagi CBS 11611</name>
    <dbReference type="NCBI Taxonomy" id="1266666"/>
    <lineage>
        <taxon>Eukaryota</taxon>
        <taxon>Fungi</taxon>
        <taxon>Dikarya</taxon>
        <taxon>Ascomycota</taxon>
        <taxon>Saccharomycotina</taxon>
        <taxon>Saccharomycetes</taxon>
        <taxon>Saccharomycetales</taxon>
        <taxon>Saccharomycetaceae</taxon>
        <taxon>Lachancea</taxon>
    </lineage>
</organism>
<feature type="transmembrane region" description="Helical" evidence="4">
    <location>
        <begin position="113"/>
        <end position="130"/>
    </location>
</feature>
<protein>
    <submittedName>
        <fullName evidence="5">LANO_0E07888g1_1</fullName>
    </submittedName>
</protein>
<dbReference type="Gene3D" id="1.20.1250.20">
    <property type="entry name" value="MFS general substrate transporter like domains"/>
    <property type="match status" value="2"/>
</dbReference>
<feature type="transmembrane region" description="Helical" evidence="4">
    <location>
        <begin position="419"/>
        <end position="441"/>
    </location>
</feature>
<feature type="region of interest" description="Disordered" evidence="3">
    <location>
        <begin position="1"/>
        <end position="23"/>
    </location>
</feature>
<evidence type="ECO:0000256" key="1">
    <source>
        <dbReference type="ARBA" id="ARBA00004141"/>
    </source>
</evidence>
<dbReference type="EMBL" id="LT598451">
    <property type="protein sequence ID" value="SCU94732.1"/>
    <property type="molecule type" value="Genomic_DNA"/>
</dbReference>
<proteinExistence type="inferred from homology"/>
<keyword evidence="4" id="KW-1133">Transmembrane helix</keyword>
<comment type="subcellular location">
    <subcellularLocation>
        <location evidence="1">Membrane</location>
        <topology evidence="1">Multi-pass membrane protein</topology>
    </subcellularLocation>
</comment>
<comment type="similarity">
    <text evidence="2">Belongs to the major facilitator superfamily. Monocarboxylate porter (TC 2.A.1.13) family.</text>
</comment>
<evidence type="ECO:0000256" key="4">
    <source>
        <dbReference type="SAM" id="Phobius"/>
    </source>
</evidence>
<feature type="transmembrane region" description="Helical" evidence="4">
    <location>
        <begin position="388"/>
        <end position="407"/>
    </location>
</feature>
<dbReference type="GO" id="GO:0016020">
    <property type="term" value="C:membrane"/>
    <property type="evidence" value="ECO:0007669"/>
    <property type="project" value="UniProtKB-SubCell"/>
</dbReference>
<dbReference type="Pfam" id="PF07690">
    <property type="entry name" value="MFS_1"/>
    <property type="match status" value="1"/>
</dbReference>
<dbReference type="GO" id="GO:0022857">
    <property type="term" value="F:transmembrane transporter activity"/>
    <property type="evidence" value="ECO:0007669"/>
    <property type="project" value="InterPro"/>
</dbReference>
<dbReference type="SUPFAM" id="SSF103473">
    <property type="entry name" value="MFS general substrate transporter"/>
    <property type="match status" value="1"/>
</dbReference>
<dbReference type="Proteomes" id="UP000189911">
    <property type="component" value="Chromosome E"/>
</dbReference>
<feature type="transmembrane region" description="Helical" evidence="4">
    <location>
        <begin position="136"/>
        <end position="158"/>
    </location>
</feature>
<feature type="transmembrane region" description="Helical" evidence="4">
    <location>
        <begin position="202"/>
        <end position="222"/>
    </location>
</feature>